<keyword evidence="2" id="KW-0472">Membrane</keyword>
<dbReference type="EMBL" id="DS995707">
    <property type="protein sequence ID" value="EEQ34676.1"/>
    <property type="molecule type" value="Genomic_DNA"/>
</dbReference>
<dbReference type="OMA" id="SPWDRRI"/>
<feature type="region of interest" description="Disordered" evidence="1">
    <location>
        <begin position="575"/>
        <end position="623"/>
    </location>
</feature>
<evidence type="ECO:0000256" key="2">
    <source>
        <dbReference type="SAM" id="Phobius"/>
    </source>
</evidence>
<name>C5FYS8_ARTOC</name>
<reference evidence="4" key="1">
    <citation type="journal article" date="2012" name="MBio">
        <title>Comparative genome analysis of Trichophyton rubrum and related dermatophytes reveals candidate genes involved in infection.</title>
        <authorList>
            <person name="Martinez D.A."/>
            <person name="Oliver B.G."/>
            <person name="Graeser Y."/>
            <person name="Goldberg J.M."/>
            <person name="Li W."/>
            <person name="Martinez-Rossi N.M."/>
            <person name="Monod M."/>
            <person name="Shelest E."/>
            <person name="Barton R.C."/>
            <person name="Birch E."/>
            <person name="Brakhage A.A."/>
            <person name="Chen Z."/>
            <person name="Gurr S.J."/>
            <person name="Heiman D."/>
            <person name="Heitman J."/>
            <person name="Kosti I."/>
            <person name="Rossi A."/>
            <person name="Saif S."/>
            <person name="Samalova M."/>
            <person name="Saunders C.W."/>
            <person name="Shea T."/>
            <person name="Summerbell R.C."/>
            <person name="Xu J."/>
            <person name="Young S."/>
            <person name="Zeng Q."/>
            <person name="Birren B.W."/>
            <person name="Cuomo C.A."/>
            <person name="White T.C."/>
        </authorList>
    </citation>
    <scope>NUCLEOTIDE SEQUENCE [LARGE SCALE GENOMIC DNA]</scope>
    <source>
        <strain evidence="4">ATCC MYA-4605 / CBS 113480</strain>
    </source>
</reference>
<feature type="region of interest" description="Disordered" evidence="1">
    <location>
        <begin position="1"/>
        <end position="80"/>
    </location>
</feature>
<feature type="compositionally biased region" description="Polar residues" evidence="1">
    <location>
        <begin position="227"/>
        <end position="250"/>
    </location>
</feature>
<protein>
    <recommendedName>
        <fullName evidence="5">Glycoprotease family protein</fullName>
    </recommendedName>
</protein>
<feature type="region of interest" description="Disordered" evidence="1">
    <location>
        <begin position="691"/>
        <end position="798"/>
    </location>
</feature>
<dbReference type="OrthoDB" id="10259622at2759"/>
<feature type="compositionally biased region" description="Pro residues" evidence="1">
    <location>
        <begin position="752"/>
        <end position="763"/>
    </location>
</feature>
<feature type="compositionally biased region" description="Basic and acidic residues" evidence="1">
    <location>
        <begin position="259"/>
        <end position="274"/>
    </location>
</feature>
<feature type="region of interest" description="Disordered" evidence="1">
    <location>
        <begin position="647"/>
        <end position="675"/>
    </location>
</feature>
<keyword evidence="4" id="KW-1185">Reference proteome</keyword>
<feature type="compositionally biased region" description="Polar residues" evidence="1">
    <location>
        <begin position="355"/>
        <end position="377"/>
    </location>
</feature>
<feature type="compositionally biased region" description="Polar residues" evidence="1">
    <location>
        <begin position="277"/>
        <end position="287"/>
    </location>
</feature>
<feature type="region of interest" description="Disordered" evidence="1">
    <location>
        <begin position="337"/>
        <end position="377"/>
    </location>
</feature>
<dbReference type="RefSeq" id="XP_002843712.1">
    <property type="nucleotide sequence ID" value="XM_002843666.1"/>
</dbReference>
<feature type="region of interest" description="Disordered" evidence="1">
    <location>
        <begin position="904"/>
        <end position="929"/>
    </location>
</feature>
<feature type="compositionally biased region" description="Polar residues" evidence="1">
    <location>
        <begin position="575"/>
        <end position="612"/>
    </location>
</feature>
<feature type="compositionally biased region" description="Low complexity" evidence="1">
    <location>
        <begin position="50"/>
        <end position="60"/>
    </location>
</feature>
<dbReference type="Proteomes" id="UP000002035">
    <property type="component" value="Unassembled WGS sequence"/>
</dbReference>
<feature type="transmembrane region" description="Helical" evidence="2">
    <location>
        <begin position="878"/>
        <end position="899"/>
    </location>
</feature>
<feature type="compositionally biased region" description="Basic and acidic residues" evidence="1">
    <location>
        <begin position="650"/>
        <end position="659"/>
    </location>
</feature>
<dbReference type="VEuPathDB" id="FungiDB:MCYG_07495"/>
<keyword evidence="2" id="KW-0812">Transmembrane</keyword>
<feature type="region of interest" description="Disordered" evidence="1">
    <location>
        <begin position="225"/>
        <end position="287"/>
    </location>
</feature>
<feature type="compositionally biased region" description="Low complexity" evidence="1">
    <location>
        <begin position="713"/>
        <end position="722"/>
    </location>
</feature>
<accession>C5FYS8</accession>
<feature type="compositionally biased region" description="Pro residues" evidence="1">
    <location>
        <begin position="907"/>
        <end position="922"/>
    </location>
</feature>
<evidence type="ECO:0000256" key="1">
    <source>
        <dbReference type="SAM" id="MobiDB-lite"/>
    </source>
</evidence>
<dbReference type="GeneID" id="9225217"/>
<dbReference type="HOGENOM" id="CLU_004045_0_0_1"/>
<evidence type="ECO:0000313" key="3">
    <source>
        <dbReference type="EMBL" id="EEQ34676.1"/>
    </source>
</evidence>
<organism evidence="3 4">
    <name type="scientific">Arthroderma otae (strain ATCC MYA-4605 / CBS 113480)</name>
    <name type="common">Microsporum canis</name>
    <dbReference type="NCBI Taxonomy" id="554155"/>
    <lineage>
        <taxon>Eukaryota</taxon>
        <taxon>Fungi</taxon>
        <taxon>Dikarya</taxon>
        <taxon>Ascomycota</taxon>
        <taxon>Pezizomycotina</taxon>
        <taxon>Eurotiomycetes</taxon>
        <taxon>Eurotiomycetidae</taxon>
        <taxon>Onygenales</taxon>
        <taxon>Arthrodermataceae</taxon>
        <taxon>Microsporum</taxon>
    </lineage>
</organism>
<feature type="region of interest" description="Disordered" evidence="1">
    <location>
        <begin position="1078"/>
        <end position="1097"/>
    </location>
</feature>
<gene>
    <name evidence="3" type="ORF">MCYG_07495</name>
</gene>
<keyword evidence="2" id="KW-1133">Transmembrane helix</keyword>
<evidence type="ECO:0008006" key="5">
    <source>
        <dbReference type="Google" id="ProtNLM"/>
    </source>
</evidence>
<evidence type="ECO:0000313" key="4">
    <source>
        <dbReference type="Proteomes" id="UP000002035"/>
    </source>
</evidence>
<sequence>MSNNPFTSSYGQGRDGPKPAELQLPQMPTFPLSSPIGEELLTPFDDLDSSPDPSNPFSSSKDAHVQAFSSNNPFLTTKEGLGGISKLKGRLGSVKQPTRVNVIKKKTRPGLNLVTNFASPDAQNKTHQWALQQQDQDGKQFVGLDELQEMYDPSTVNTKNLRLDTSHLKPRVRPARVEKRQSTRKIPPRLFQKPPSPDVAVSPSDRPIVIGVSVPLGSPAALAFSSDARSTPGRSNSIHSLRSRGNTPVTPNIVVTPAGEERGWPVDKMEETRQKPRPTSSIYSQATPLIRGINRTEYIPPVPALPPPEAYAGHGIEDPFGTMEAISERRRRVLSSGTMFEEDCSSPRQAPRPRSFSNKDLSQNEGGLAASSSRFSLETISPRRRSEGWWNYLLSPLISRSSTMTTINTIHRNGSQGEVEERPPVPALPSNSRLHLAIPIKNDEPSLTSKGWRDKQVSVFSPITPETATEKGSPSVKSPGSGWRERLVSVFSPITPDSAGTNKEKRILSNVTEWPDIDHWYFQQEKKMKIDTTNLTINTTTKNKGNATNSPKRLANEEYRTSLCSAVTSQSIPFMMSDPSSHHASVSTGPNHTSTNALNDPSFANYSNTFDSSPPRPTKRDSNATIRRANSREGQNTNNPFFQQFVNNIRGEDSRRRSDSASTMIEEDEPDISPNVRHATATPIFQHAMPTMVGTRRPPPIVPPVPERTSIASSDSSDSTDPTPERPKNKLAGIGTIKRKTVPKYHVVLPPDRQPPLESPGPLSPEAQATLNSGGIPMNDVPLPRRPDRTYLQPTSNALPRHPKVSPVILQTPIIRQTPRIGTKDIHIKTEIQRKKVTRKEVIGEDGSFWRGQNCRCRKGCAGGRDCEGRKRRRKCCWIIIILILLLLIGLGVLLGVILSRKHPNQPQRPPGSAPQPTPGQIPGPKMEDDRWLNLTGYPPIPIGTSTIAGPNAAGINSGCIAPTSMWSCSLPKEIQDANSPFDADQPRFKIEIKFKNGTYQHSTTIVDKGKRELSAFSNISLLRNWARRQQPIERRDDFTPSPAPPNLEEQSFLGNTTDKIAAPFEGEETPFFITVLDTAPPKGVPGTGHSARFRRGDTDGFPDLSKLIPPPALDTDGTAAPASLYPLPVSQPLRLYDRGLPTEHYGFYTYYDRSIFLKSSRPIGDSKETGNIPSDLNGGSTKSAASVQCTWAQTRFLVQMWTQPSKAGLQLISPSADSGPTPSSYAEDFRRPGSLPYPVTITLDRHGGDPKKKIVYCYGLDVGGKPILTKKKLQLEHRDFGGVLVNPAPGIFNISSTPNTRKRADPALGPGIDGHATSASLYRLLNVFSPYIPHLHQDILD</sequence>
<feature type="compositionally biased region" description="Polar residues" evidence="1">
    <location>
        <begin position="1"/>
        <end position="11"/>
    </location>
</feature>
<dbReference type="STRING" id="554155.C5FYS8"/>
<proteinExistence type="predicted"/>
<feature type="compositionally biased region" description="Pro residues" evidence="1">
    <location>
        <begin position="697"/>
        <end position="706"/>
    </location>
</feature>
<dbReference type="eggNOG" id="KOG2707">
    <property type="taxonomic scope" value="Eukaryota"/>
</dbReference>
<feature type="region of interest" description="Disordered" evidence="1">
    <location>
        <begin position="172"/>
        <end position="203"/>
    </location>
</feature>